<evidence type="ECO:0000313" key="6">
    <source>
        <dbReference type="Proteomes" id="UP000230750"/>
    </source>
</evidence>
<comment type="cofactor">
    <cofactor evidence="1">
        <name>Ca(2+)</name>
        <dbReference type="ChEBI" id="CHEBI:29108"/>
    </cofactor>
</comment>
<dbReference type="GO" id="GO:0004065">
    <property type="term" value="F:arylsulfatase activity"/>
    <property type="evidence" value="ECO:0007669"/>
    <property type="project" value="TreeGrafter"/>
</dbReference>
<evidence type="ECO:0000256" key="2">
    <source>
        <dbReference type="ARBA" id="ARBA00008779"/>
    </source>
</evidence>
<gene>
    <name evidence="5" type="ORF">BSL78_26239</name>
</gene>
<dbReference type="SUPFAM" id="SSF53649">
    <property type="entry name" value="Alkaline phosphatase-like"/>
    <property type="match status" value="1"/>
</dbReference>
<dbReference type="Gene3D" id="3.40.720.10">
    <property type="entry name" value="Alkaline Phosphatase, subunit A"/>
    <property type="match status" value="2"/>
</dbReference>
<dbReference type="Pfam" id="PF00884">
    <property type="entry name" value="Sulfatase"/>
    <property type="match status" value="1"/>
</dbReference>
<dbReference type="AlphaFoldDB" id="A0A2G8JMF2"/>
<keyword evidence="6" id="KW-1185">Reference proteome</keyword>
<dbReference type="PANTHER" id="PTHR42693">
    <property type="entry name" value="ARYLSULFATASE FAMILY MEMBER"/>
    <property type="match status" value="1"/>
</dbReference>
<dbReference type="Proteomes" id="UP000230750">
    <property type="component" value="Unassembled WGS sequence"/>
</dbReference>
<evidence type="ECO:0000259" key="4">
    <source>
        <dbReference type="Pfam" id="PF00884"/>
    </source>
</evidence>
<dbReference type="InterPro" id="IPR050738">
    <property type="entry name" value="Sulfatase"/>
</dbReference>
<evidence type="ECO:0000256" key="3">
    <source>
        <dbReference type="SAM" id="SignalP"/>
    </source>
</evidence>
<proteinExistence type="inferred from homology"/>
<organism evidence="5 6">
    <name type="scientific">Stichopus japonicus</name>
    <name type="common">Sea cucumber</name>
    <dbReference type="NCBI Taxonomy" id="307972"/>
    <lineage>
        <taxon>Eukaryota</taxon>
        <taxon>Metazoa</taxon>
        <taxon>Echinodermata</taxon>
        <taxon>Eleutherozoa</taxon>
        <taxon>Echinozoa</taxon>
        <taxon>Holothuroidea</taxon>
        <taxon>Aspidochirotacea</taxon>
        <taxon>Aspidochirotida</taxon>
        <taxon>Stichopodidae</taxon>
        <taxon>Apostichopus</taxon>
    </lineage>
</organism>
<sequence length="421" mass="46107">MATQVQFRLHIFSFLIAILLTSSTIAQDQPNIILFLADDVGYGDLSCYGHPSQVPGGIDQLAKDGKRFTAAYVPDPNGVASRGAILTGRLPVRIGLYGLDGEDRHTFTATHSTGLPKTETTIAEALKEHGYATGMVGKWNLGINEETATDGSHLPKNHGFDYVGYNLPLTNSWGCGLRSSDEFIREHQEDPFFLYFAFSNNHVTLSPSDQFSDTSPLGTYGDSTNEMNSAVTDVMDLLNDLGLRENTLVIFLSDNGPFLEMCSKAGFEGPLKGGKSTVYEGGIRIPFIVSWPGQNSRRFDGYKVHFRLQPQPLTTRVGFGEECTEGAPLMEYYAGCREPTCFTTQQVPNVYLIDADVGEGFRFTNSGIAVFDPGFECKMMQLNFAHVNSIVRGPDLLSSTNQIADLQPCCTLPDAHAHQLV</sequence>
<reference evidence="5 6" key="1">
    <citation type="journal article" date="2017" name="PLoS Biol.">
        <title>The sea cucumber genome provides insights into morphological evolution and visceral regeneration.</title>
        <authorList>
            <person name="Zhang X."/>
            <person name="Sun L."/>
            <person name="Yuan J."/>
            <person name="Sun Y."/>
            <person name="Gao Y."/>
            <person name="Zhang L."/>
            <person name="Li S."/>
            <person name="Dai H."/>
            <person name="Hamel J.F."/>
            <person name="Liu C."/>
            <person name="Yu Y."/>
            <person name="Liu S."/>
            <person name="Lin W."/>
            <person name="Guo K."/>
            <person name="Jin S."/>
            <person name="Xu P."/>
            <person name="Storey K.B."/>
            <person name="Huan P."/>
            <person name="Zhang T."/>
            <person name="Zhou Y."/>
            <person name="Zhang J."/>
            <person name="Lin C."/>
            <person name="Li X."/>
            <person name="Xing L."/>
            <person name="Huo D."/>
            <person name="Sun M."/>
            <person name="Wang L."/>
            <person name="Mercier A."/>
            <person name="Li F."/>
            <person name="Yang H."/>
            <person name="Xiang J."/>
        </authorList>
    </citation>
    <scope>NUCLEOTIDE SEQUENCE [LARGE SCALE GENOMIC DNA]</scope>
    <source>
        <strain evidence="5">Shaxun</strain>
        <tissue evidence="5">Muscle</tissue>
    </source>
</reference>
<dbReference type="PANTHER" id="PTHR42693:SF15">
    <property type="entry name" value="ARYLSULFATASE"/>
    <property type="match status" value="1"/>
</dbReference>
<name>A0A2G8JMF2_STIJA</name>
<feature type="domain" description="Sulfatase N-terminal" evidence="4">
    <location>
        <begin position="30"/>
        <end position="297"/>
    </location>
</feature>
<dbReference type="InterPro" id="IPR017850">
    <property type="entry name" value="Alkaline_phosphatase_core_sf"/>
</dbReference>
<dbReference type="STRING" id="307972.A0A2G8JMF2"/>
<comment type="caution">
    <text evidence="5">The sequence shown here is derived from an EMBL/GenBank/DDBJ whole genome shotgun (WGS) entry which is preliminary data.</text>
</comment>
<feature type="chain" id="PRO_5013903260" evidence="3">
    <location>
        <begin position="27"/>
        <end position="421"/>
    </location>
</feature>
<accession>A0A2G8JMF2</accession>
<evidence type="ECO:0000313" key="5">
    <source>
        <dbReference type="EMBL" id="PIK36932.1"/>
    </source>
</evidence>
<dbReference type="OrthoDB" id="5843649at2759"/>
<dbReference type="EMBL" id="MRZV01001593">
    <property type="protein sequence ID" value="PIK36932.1"/>
    <property type="molecule type" value="Genomic_DNA"/>
</dbReference>
<protein>
    <submittedName>
        <fullName evidence="5">Putative arylsulfatase</fullName>
    </submittedName>
</protein>
<evidence type="ECO:0000256" key="1">
    <source>
        <dbReference type="ARBA" id="ARBA00001913"/>
    </source>
</evidence>
<feature type="signal peptide" evidence="3">
    <location>
        <begin position="1"/>
        <end position="26"/>
    </location>
</feature>
<keyword evidence="3" id="KW-0732">Signal</keyword>
<comment type="similarity">
    <text evidence="2">Belongs to the sulfatase family.</text>
</comment>
<dbReference type="InterPro" id="IPR000917">
    <property type="entry name" value="Sulfatase_N"/>
</dbReference>